<dbReference type="Proteomes" id="UP001652740">
    <property type="component" value="Unplaced"/>
</dbReference>
<sequence>MSSFHERQKNLFNHLKDAEDQHGFTKSNKTTPPNYNEIDKKTYRKLKHEMKQFRGKESIYKRQDANIRECLRAKSVPDYIKNPKKWVYYSLADVTPEQMSDATNTATALALIQKLEEDENKIDKECDKEKAEVVFKKPTFHSSSTVKKILKSEDEKAVYKSNKIVMPEYIVGVTRKKEKKENLIKSTSLVKTDNEKKIELKLNHLYEDDEESQ</sequence>
<feature type="region of interest" description="Disordered" evidence="11">
    <location>
        <begin position="1"/>
        <end position="37"/>
    </location>
</feature>
<comment type="function">
    <text evidence="10">Protein associated with the U5 snRNP, during its maturation and its post-splicing recycling and which is required for spliceosomal tri-snRNP complex assembly in the nucleus. Has a molecular sequestering activity and transiently hinders SNRNP200 binding sites for constitutive splicing factors that intervene later during the assembly of the spliceosome and splicing. Together with its molecular sequestering activity, may also function as a molecular adapter and placeholder, coordinating the assembly of the U5 snRNP and its association with the U4/U6 di-snRNP.</text>
</comment>
<keyword evidence="6" id="KW-0747">Spliceosome</keyword>
<evidence type="ECO:0000313" key="12">
    <source>
        <dbReference type="Proteomes" id="UP001652740"/>
    </source>
</evidence>
<evidence type="ECO:0000256" key="2">
    <source>
        <dbReference type="ARBA" id="ARBA00004496"/>
    </source>
</evidence>
<organism evidence="12 13">
    <name type="scientific">Galleria mellonella</name>
    <name type="common">Greater wax moth</name>
    <dbReference type="NCBI Taxonomy" id="7137"/>
    <lineage>
        <taxon>Eukaryota</taxon>
        <taxon>Metazoa</taxon>
        <taxon>Ecdysozoa</taxon>
        <taxon>Arthropoda</taxon>
        <taxon>Hexapoda</taxon>
        <taxon>Insecta</taxon>
        <taxon>Pterygota</taxon>
        <taxon>Neoptera</taxon>
        <taxon>Endopterygota</taxon>
        <taxon>Lepidoptera</taxon>
        <taxon>Glossata</taxon>
        <taxon>Ditrysia</taxon>
        <taxon>Pyraloidea</taxon>
        <taxon>Pyralidae</taxon>
        <taxon>Galleriinae</taxon>
        <taxon>Galleria</taxon>
    </lineage>
</organism>
<gene>
    <name evidence="13" type="primary">LOC113521308</name>
</gene>
<evidence type="ECO:0000256" key="5">
    <source>
        <dbReference type="ARBA" id="ARBA00022664"/>
    </source>
</evidence>
<evidence type="ECO:0000313" key="13">
    <source>
        <dbReference type="RefSeq" id="XP_026762613.1"/>
    </source>
</evidence>
<dbReference type="GO" id="GO:0008380">
    <property type="term" value="P:RNA splicing"/>
    <property type="evidence" value="ECO:0007669"/>
    <property type="project" value="UniProtKB-KW"/>
</dbReference>
<dbReference type="GeneID" id="113521308"/>
<keyword evidence="12" id="KW-1185">Reference proteome</keyword>
<accession>A0A6J1X7M4</accession>
<evidence type="ECO:0000256" key="10">
    <source>
        <dbReference type="ARBA" id="ARBA00045970"/>
    </source>
</evidence>
<comment type="subcellular location">
    <subcellularLocation>
        <location evidence="2">Cytoplasm</location>
    </subcellularLocation>
    <subcellularLocation>
        <location evidence="1">Nucleus</location>
    </subcellularLocation>
</comment>
<protein>
    <recommendedName>
        <fullName evidence="9">U5 small nuclear ribonucleoprotein TSSC4</fullName>
    </recommendedName>
</protein>
<dbReference type="OrthoDB" id="1906282at2759"/>
<keyword evidence="5" id="KW-0507">mRNA processing</keyword>
<dbReference type="GO" id="GO:0005681">
    <property type="term" value="C:spliceosomal complex"/>
    <property type="evidence" value="ECO:0007669"/>
    <property type="project" value="UniProtKB-KW"/>
</dbReference>
<keyword evidence="8" id="KW-0539">Nucleus</keyword>
<evidence type="ECO:0000256" key="7">
    <source>
        <dbReference type="ARBA" id="ARBA00023187"/>
    </source>
</evidence>
<proteinExistence type="inferred from homology"/>
<dbReference type="GO" id="GO:0006397">
    <property type="term" value="P:mRNA processing"/>
    <property type="evidence" value="ECO:0007669"/>
    <property type="project" value="UniProtKB-KW"/>
</dbReference>
<dbReference type="Pfam" id="PF15264">
    <property type="entry name" value="TSSC4"/>
    <property type="match status" value="1"/>
</dbReference>
<evidence type="ECO:0000256" key="8">
    <source>
        <dbReference type="ARBA" id="ARBA00023242"/>
    </source>
</evidence>
<dbReference type="KEGG" id="gmw:113521308"/>
<dbReference type="GO" id="GO:0005737">
    <property type="term" value="C:cytoplasm"/>
    <property type="evidence" value="ECO:0007669"/>
    <property type="project" value="UniProtKB-SubCell"/>
</dbReference>
<reference evidence="13" key="1">
    <citation type="submission" date="2025-08" db="UniProtKB">
        <authorList>
            <consortium name="RefSeq"/>
        </authorList>
    </citation>
    <scope>IDENTIFICATION</scope>
    <source>
        <tissue evidence="13">Whole larvae</tissue>
    </source>
</reference>
<evidence type="ECO:0000256" key="1">
    <source>
        <dbReference type="ARBA" id="ARBA00004123"/>
    </source>
</evidence>
<evidence type="ECO:0000256" key="11">
    <source>
        <dbReference type="SAM" id="MobiDB-lite"/>
    </source>
</evidence>
<evidence type="ECO:0000256" key="9">
    <source>
        <dbReference type="ARBA" id="ARBA00035304"/>
    </source>
</evidence>
<keyword evidence="4" id="KW-0963">Cytoplasm</keyword>
<feature type="compositionally biased region" description="Polar residues" evidence="11">
    <location>
        <begin position="24"/>
        <end position="34"/>
    </location>
</feature>
<dbReference type="PANTHER" id="PTHR13445:SF3">
    <property type="entry name" value="U5 SMALL NUCLEAR RIBONUCLEOPROTEIN TSSC4"/>
    <property type="match status" value="1"/>
</dbReference>
<dbReference type="RefSeq" id="XP_026762613.1">
    <property type="nucleotide sequence ID" value="XM_026906812.3"/>
</dbReference>
<evidence type="ECO:0000256" key="3">
    <source>
        <dbReference type="ARBA" id="ARBA00010362"/>
    </source>
</evidence>
<keyword evidence="7" id="KW-0508">mRNA splicing</keyword>
<comment type="similarity">
    <text evidence="3">Belongs to the TSSC4 family.</text>
</comment>
<name>A0A6J1X7M4_GALME</name>
<dbReference type="InterPro" id="IPR029338">
    <property type="entry name" value="TSSC4"/>
</dbReference>
<evidence type="ECO:0000256" key="6">
    <source>
        <dbReference type="ARBA" id="ARBA00022728"/>
    </source>
</evidence>
<feature type="compositionally biased region" description="Basic and acidic residues" evidence="11">
    <location>
        <begin position="1"/>
        <end position="23"/>
    </location>
</feature>
<dbReference type="InParanoid" id="A0A6J1X7M4"/>
<dbReference type="AlphaFoldDB" id="A0A6J1X7M4"/>
<dbReference type="PANTHER" id="PTHR13445">
    <property type="entry name" value="TUMOR SUPPRESSING SUBTRANSFERABLE CANDIDATE 4 TSSC4"/>
    <property type="match status" value="1"/>
</dbReference>
<evidence type="ECO:0000256" key="4">
    <source>
        <dbReference type="ARBA" id="ARBA00022490"/>
    </source>
</evidence>